<dbReference type="RefSeq" id="WP_090541548.1">
    <property type="nucleotide sequence ID" value="NZ_FNSR01000001.1"/>
</dbReference>
<dbReference type="EMBL" id="FOAJ01000002">
    <property type="protein sequence ID" value="SEK42782.1"/>
    <property type="molecule type" value="Genomic_DNA"/>
</dbReference>
<evidence type="ECO:0000313" key="1">
    <source>
        <dbReference type="EMBL" id="SEK42782.1"/>
    </source>
</evidence>
<evidence type="ECO:0000313" key="2">
    <source>
        <dbReference type="Proteomes" id="UP000199120"/>
    </source>
</evidence>
<dbReference type="AlphaFoldDB" id="A0A1H7H0I4"/>
<proteinExistence type="predicted"/>
<name>A0A1H7H0I4_9BURK</name>
<keyword evidence="2" id="KW-1185">Reference proteome</keyword>
<dbReference type="OrthoDB" id="1495534at2"/>
<dbReference type="Proteomes" id="UP000199120">
    <property type="component" value="Unassembled WGS sequence"/>
</dbReference>
<accession>A0A1H7H0I4</accession>
<gene>
    <name evidence="1" type="ORF">SAMN05192542_10252</name>
</gene>
<sequence>MSKVARRRAMGDEAASAASFALPEQAACEHCAHRADDRQTLEQRVAGLIVFSSGFGASVAHSRLCTLHDQLVSPGDSCSAFRPRQR</sequence>
<protein>
    <submittedName>
        <fullName evidence="1">Uncharacterized protein</fullName>
    </submittedName>
</protein>
<reference evidence="2" key="1">
    <citation type="submission" date="2016-10" db="EMBL/GenBank/DDBJ databases">
        <authorList>
            <person name="Varghese N."/>
            <person name="Submissions S."/>
        </authorList>
    </citation>
    <scope>NUCLEOTIDE SEQUENCE [LARGE SCALE GENOMIC DNA]</scope>
    <source>
        <strain evidence="2">LMG 26416</strain>
    </source>
</reference>
<organism evidence="1 2">
    <name type="scientific">Paraburkholderia caballeronis</name>
    <dbReference type="NCBI Taxonomy" id="416943"/>
    <lineage>
        <taxon>Bacteria</taxon>
        <taxon>Pseudomonadati</taxon>
        <taxon>Pseudomonadota</taxon>
        <taxon>Betaproteobacteria</taxon>
        <taxon>Burkholderiales</taxon>
        <taxon>Burkholderiaceae</taxon>
        <taxon>Paraburkholderia</taxon>
    </lineage>
</organism>